<organism evidence="4 5">
    <name type="scientific">Bradyrhizobium japonicum</name>
    <dbReference type="NCBI Taxonomy" id="375"/>
    <lineage>
        <taxon>Bacteria</taxon>
        <taxon>Pseudomonadati</taxon>
        <taxon>Pseudomonadota</taxon>
        <taxon>Alphaproteobacteria</taxon>
        <taxon>Hyphomicrobiales</taxon>
        <taxon>Nitrobacteraceae</taxon>
        <taxon>Bradyrhizobium</taxon>
    </lineage>
</organism>
<dbReference type="SUPFAM" id="SSF52172">
    <property type="entry name" value="CheY-like"/>
    <property type="match status" value="1"/>
</dbReference>
<dbReference type="PANTHER" id="PTHR44591:SF21">
    <property type="entry name" value="TWO-COMPONENT RESPONSE REGULATOR"/>
    <property type="match status" value="1"/>
</dbReference>
<dbReference type="InterPro" id="IPR011006">
    <property type="entry name" value="CheY-like_superfamily"/>
</dbReference>
<dbReference type="PROSITE" id="PS50110">
    <property type="entry name" value="RESPONSE_REGULATORY"/>
    <property type="match status" value="1"/>
</dbReference>
<comment type="caution">
    <text evidence="4">The sequence shown here is derived from an EMBL/GenBank/DDBJ whole genome shotgun (WGS) entry which is preliminary data.</text>
</comment>
<dbReference type="InterPro" id="IPR050595">
    <property type="entry name" value="Bact_response_regulator"/>
</dbReference>
<dbReference type="PANTHER" id="PTHR44591">
    <property type="entry name" value="STRESS RESPONSE REGULATOR PROTEIN 1"/>
    <property type="match status" value="1"/>
</dbReference>
<dbReference type="RefSeq" id="WP_085398596.1">
    <property type="nucleotide sequence ID" value="NZ_NAFL01000192.1"/>
</dbReference>
<dbReference type="Pfam" id="PF00072">
    <property type="entry name" value="Response_reg"/>
    <property type="match status" value="1"/>
</dbReference>
<evidence type="ECO:0000256" key="1">
    <source>
        <dbReference type="ARBA" id="ARBA00022553"/>
    </source>
</evidence>
<feature type="modified residue" description="4-aspartylphosphate" evidence="2">
    <location>
        <position position="58"/>
    </location>
</feature>
<evidence type="ECO:0000313" key="4">
    <source>
        <dbReference type="EMBL" id="OSJ36481.1"/>
    </source>
</evidence>
<keyword evidence="1 2" id="KW-0597">Phosphoprotein</keyword>
<evidence type="ECO:0000256" key="2">
    <source>
        <dbReference type="PROSITE-ProRule" id="PRU00169"/>
    </source>
</evidence>
<dbReference type="SMART" id="SM00448">
    <property type="entry name" value="REC"/>
    <property type="match status" value="1"/>
</dbReference>
<dbReference type="CDD" id="cd00156">
    <property type="entry name" value="REC"/>
    <property type="match status" value="1"/>
</dbReference>
<gene>
    <name evidence="4" type="ORF">BSZ19_04050</name>
</gene>
<sequence>MEQVQTLPTILLVEDDQLIQSMVEEALREGGFEVSIFASGEEAVAALNHKTFRAVVSDIHLSGKMEGWDVARAAREIDPALPIIYMTGKAAEEWSSKGVPNSVLLTKPFAPAQLVTAVSQLLNAGTPTGNAP</sequence>
<evidence type="ECO:0000313" key="5">
    <source>
        <dbReference type="Proteomes" id="UP000193335"/>
    </source>
</evidence>
<proteinExistence type="predicted"/>
<accession>A0A1Y2JWI2</accession>
<evidence type="ECO:0000259" key="3">
    <source>
        <dbReference type="PROSITE" id="PS50110"/>
    </source>
</evidence>
<protein>
    <submittedName>
        <fullName evidence="4">Response regulator</fullName>
    </submittedName>
</protein>
<dbReference type="InterPro" id="IPR001789">
    <property type="entry name" value="Sig_transdc_resp-reg_receiver"/>
</dbReference>
<dbReference type="EMBL" id="NAFL01000192">
    <property type="protein sequence ID" value="OSJ36481.1"/>
    <property type="molecule type" value="Genomic_DNA"/>
</dbReference>
<reference evidence="4 5" key="1">
    <citation type="submission" date="2017-03" db="EMBL/GenBank/DDBJ databases">
        <title>Whole genome sequences of fourteen strains of Bradyrhizobium canariense and one strain of Bradyrhizobium japonicum isolated from Lupinus (Papilionoideae: Genisteae) species in Algeria.</title>
        <authorList>
            <person name="Crovadore J."/>
            <person name="Chekireb D."/>
            <person name="Brachmann A."/>
            <person name="Chablais R."/>
            <person name="Cochard B."/>
            <person name="Lefort F."/>
        </authorList>
    </citation>
    <scope>NUCLEOTIDE SEQUENCE [LARGE SCALE GENOMIC DNA]</scope>
    <source>
        <strain evidence="4 5">UBMA197</strain>
    </source>
</reference>
<dbReference type="Gene3D" id="3.40.50.2300">
    <property type="match status" value="1"/>
</dbReference>
<dbReference type="Proteomes" id="UP000193335">
    <property type="component" value="Unassembled WGS sequence"/>
</dbReference>
<feature type="domain" description="Response regulatory" evidence="3">
    <location>
        <begin position="9"/>
        <end position="122"/>
    </location>
</feature>
<dbReference type="GO" id="GO:0000160">
    <property type="term" value="P:phosphorelay signal transduction system"/>
    <property type="evidence" value="ECO:0007669"/>
    <property type="project" value="InterPro"/>
</dbReference>
<dbReference type="AlphaFoldDB" id="A0A1Y2JWI2"/>
<name>A0A1Y2JWI2_BRAJP</name>